<keyword evidence="8" id="KW-1185">Reference proteome</keyword>
<dbReference type="EMBL" id="FZNR01000024">
    <property type="protein sequence ID" value="SNS80058.1"/>
    <property type="molecule type" value="Genomic_DNA"/>
</dbReference>
<protein>
    <submittedName>
        <fullName evidence="7">Transcriptional regulator, TetR family</fullName>
    </submittedName>
</protein>
<dbReference type="InterPro" id="IPR023772">
    <property type="entry name" value="DNA-bd_HTH_TetR-type_CS"/>
</dbReference>
<dbReference type="Pfam" id="PF13977">
    <property type="entry name" value="TetR_C_6"/>
    <property type="match status" value="1"/>
</dbReference>
<dbReference type="OrthoDB" id="5242390at2"/>
<dbReference type="PROSITE" id="PS50977">
    <property type="entry name" value="HTH_TETR_2"/>
    <property type="match status" value="1"/>
</dbReference>
<dbReference type="SUPFAM" id="SSF48498">
    <property type="entry name" value="Tetracyclin repressor-like, C-terminal domain"/>
    <property type="match status" value="1"/>
</dbReference>
<dbReference type="InterPro" id="IPR036271">
    <property type="entry name" value="Tet_transcr_reg_TetR-rel_C_sf"/>
</dbReference>
<keyword evidence="2" id="KW-0805">Transcription regulation</keyword>
<evidence type="ECO:0000259" key="6">
    <source>
        <dbReference type="PROSITE" id="PS50977"/>
    </source>
</evidence>
<evidence type="ECO:0000256" key="1">
    <source>
        <dbReference type="ARBA" id="ARBA00022491"/>
    </source>
</evidence>
<dbReference type="GO" id="GO:0003700">
    <property type="term" value="F:DNA-binding transcription factor activity"/>
    <property type="evidence" value="ECO:0007669"/>
    <property type="project" value="TreeGrafter"/>
</dbReference>
<reference evidence="7 8" key="1">
    <citation type="submission" date="2017-06" db="EMBL/GenBank/DDBJ databases">
        <authorList>
            <person name="Kim H.J."/>
            <person name="Triplett B.A."/>
        </authorList>
    </citation>
    <scope>NUCLEOTIDE SEQUENCE [LARGE SCALE GENOMIC DNA]</scope>
    <source>
        <strain evidence="7 8">DSM 43151</strain>
    </source>
</reference>
<evidence type="ECO:0000256" key="2">
    <source>
        <dbReference type="ARBA" id="ARBA00023015"/>
    </source>
</evidence>
<dbReference type="Proteomes" id="UP000198415">
    <property type="component" value="Unassembled WGS sequence"/>
</dbReference>
<proteinExistence type="predicted"/>
<feature type="domain" description="HTH tetR-type" evidence="6">
    <location>
        <begin position="10"/>
        <end position="70"/>
    </location>
</feature>
<feature type="DNA-binding region" description="H-T-H motif" evidence="5">
    <location>
        <begin position="33"/>
        <end position="52"/>
    </location>
</feature>
<keyword evidence="4" id="KW-0804">Transcription</keyword>
<keyword evidence="3 5" id="KW-0238">DNA-binding</keyword>
<dbReference type="InterPro" id="IPR050109">
    <property type="entry name" value="HTH-type_TetR-like_transc_reg"/>
</dbReference>
<dbReference type="AlphaFoldDB" id="A0A239HG97"/>
<dbReference type="RefSeq" id="WP_089298098.1">
    <property type="nucleotide sequence ID" value="NZ_BOMU01000101.1"/>
</dbReference>
<organism evidence="7 8">
    <name type="scientific">Actinoplanes regularis</name>
    <dbReference type="NCBI Taxonomy" id="52697"/>
    <lineage>
        <taxon>Bacteria</taxon>
        <taxon>Bacillati</taxon>
        <taxon>Actinomycetota</taxon>
        <taxon>Actinomycetes</taxon>
        <taxon>Micromonosporales</taxon>
        <taxon>Micromonosporaceae</taxon>
        <taxon>Actinoplanes</taxon>
    </lineage>
</organism>
<dbReference type="PANTHER" id="PTHR30055:SF229">
    <property type="entry name" value="HTH-TYPE TRANSCRIPTIONAL REPRESSOR RV1474C"/>
    <property type="match status" value="1"/>
</dbReference>
<gene>
    <name evidence="7" type="ORF">SAMN06264365_12474</name>
</gene>
<dbReference type="GO" id="GO:0000976">
    <property type="term" value="F:transcription cis-regulatory region binding"/>
    <property type="evidence" value="ECO:0007669"/>
    <property type="project" value="TreeGrafter"/>
</dbReference>
<evidence type="ECO:0000256" key="4">
    <source>
        <dbReference type="ARBA" id="ARBA00023163"/>
    </source>
</evidence>
<dbReference type="PRINTS" id="PR00455">
    <property type="entry name" value="HTHTETR"/>
</dbReference>
<dbReference type="InterPro" id="IPR009057">
    <property type="entry name" value="Homeodomain-like_sf"/>
</dbReference>
<name>A0A239HG97_9ACTN</name>
<dbReference type="InterPro" id="IPR001647">
    <property type="entry name" value="HTH_TetR"/>
</dbReference>
<accession>A0A239HG97</accession>
<dbReference type="PROSITE" id="PS01081">
    <property type="entry name" value="HTH_TETR_1"/>
    <property type="match status" value="1"/>
</dbReference>
<sequence>MPRVSEQYLASRRAEILSAAARLFSANGFHATSMADVINESGLSAGAVYRYFRGKDELIAAVAEEGLTAADEAFTELLSEDAVPSPQQALAALIRAINDRMTPHPLIGVDVTRIGVQVWAEALRSPELAGRANEVYRRLRGHFAEVARRRQAAGYLPADAVPEQVGAAMLSLAQGFILQRLLVDDTDADGYLAGVTALLSPVSPPLTSAPAPNSRP</sequence>
<dbReference type="SUPFAM" id="SSF46689">
    <property type="entry name" value="Homeodomain-like"/>
    <property type="match status" value="1"/>
</dbReference>
<evidence type="ECO:0000313" key="8">
    <source>
        <dbReference type="Proteomes" id="UP000198415"/>
    </source>
</evidence>
<evidence type="ECO:0000256" key="3">
    <source>
        <dbReference type="ARBA" id="ARBA00023125"/>
    </source>
</evidence>
<dbReference type="PANTHER" id="PTHR30055">
    <property type="entry name" value="HTH-TYPE TRANSCRIPTIONAL REGULATOR RUTR"/>
    <property type="match status" value="1"/>
</dbReference>
<evidence type="ECO:0000313" key="7">
    <source>
        <dbReference type="EMBL" id="SNS80058.1"/>
    </source>
</evidence>
<dbReference type="Gene3D" id="1.10.357.10">
    <property type="entry name" value="Tetracycline Repressor, domain 2"/>
    <property type="match status" value="1"/>
</dbReference>
<dbReference type="Pfam" id="PF00440">
    <property type="entry name" value="TetR_N"/>
    <property type="match status" value="1"/>
</dbReference>
<dbReference type="InterPro" id="IPR039538">
    <property type="entry name" value="BetI_C"/>
</dbReference>
<keyword evidence="1" id="KW-0678">Repressor</keyword>
<evidence type="ECO:0000256" key="5">
    <source>
        <dbReference type="PROSITE-ProRule" id="PRU00335"/>
    </source>
</evidence>